<comment type="caution">
    <text evidence="1">The sequence shown here is derived from an EMBL/GenBank/DDBJ whole genome shotgun (WGS) entry which is preliminary data.</text>
</comment>
<dbReference type="EMBL" id="LYPB01000073">
    <property type="protein sequence ID" value="OAS17226.1"/>
    <property type="molecule type" value="Genomic_DNA"/>
</dbReference>
<evidence type="ECO:0000313" key="2">
    <source>
        <dbReference type="Proteomes" id="UP000078454"/>
    </source>
</evidence>
<reference evidence="1 2" key="1">
    <citation type="submission" date="2016-05" db="EMBL/GenBank/DDBJ databases">
        <title>Paenibacillus sp. 1ZS3-15 nov., isolated from the rhizosphere soil.</title>
        <authorList>
            <person name="Zhang X.X."/>
            <person name="Zhang J."/>
        </authorList>
    </citation>
    <scope>NUCLEOTIDE SEQUENCE [LARGE SCALE GENOMIC DNA]</scope>
    <source>
        <strain evidence="1 2">1ZS3-15</strain>
    </source>
</reference>
<name>A0A198A828_9BACL</name>
<sequence length="261" mass="29673">MEYIHTIIGEHYIQVQSQSDKILDWIRSNFAIVPATSFTPHMRVRLHEGYGVPFVNYEVSIKQEENNQIVYRRSDYLIVVDSDYREAAISVHNELALKHAFMNLYSSFLVHTKWGLLIHSSCVIEKDKAYLFAGHSGAGKSTAAKLSDPRELLSDEASIVKITPDGITVFDSPFRSELSRSGSMDKSALAGIYLLHQAVSNHKVTLSRSDGFLQLVDKVFYWAHSLEETVNILHMLLVLAKTVTINELHFQKNDTFWELIS</sequence>
<proteinExistence type="predicted"/>
<dbReference type="Proteomes" id="UP000078454">
    <property type="component" value="Unassembled WGS sequence"/>
</dbReference>
<protein>
    <recommendedName>
        <fullName evidence="3">Phosphoenolpyruvate carboxykinase</fullName>
    </recommendedName>
</protein>
<dbReference type="RefSeq" id="WP_068666662.1">
    <property type="nucleotide sequence ID" value="NZ_LYPB01000073.1"/>
</dbReference>
<evidence type="ECO:0008006" key="3">
    <source>
        <dbReference type="Google" id="ProtNLM"/>
    </source>
</evidence>
<dbReference type="OrthoDB" id="116421at2"/>
<keyword evidence="2" id="KW-1185">Reference proteome</keyword>
<gene>
    <name evidence="1" type="ORF">A8708_03135</name>
</gene>
<evidence type="ECO:0000313" key="1">
    <source>
        <dbReference type="EMBL" id="OAS17226.1"/>
    </source>
</evidence>
<dbReference type="AlphaFoldDB" id="A0A198A828"/>
<organism evidence="1 2">
    <name type="scientific">Paenibacillus oryzisoli</name>
    <dbReference type="NCBI Taxonomy" id="1850517"/>
    <lineage>
        <taxon>Bacteria</taxon>
        <taxon>Bacillati</taxon>
        <taxon>Bacillota</taxon>
        <taxon>Bacilli</taxon>
        <taxon>Bacillales</taxon>
        <taxon>Paenibacillaceae</taxon>
        <taxon>Paenibacillus</taxon>
    </lineage>
</organism>
<accession>A0A198A828</accession>
<dbReference type="STRING" id="1850517.A8708_03135"/>